<sequence length="484" mass="53207">MSTAAAPPNDTSLSDYSNRRSSRNQQNEQLNVEDSPFGCGENNVSTPTPAAYGAHAESPQTSYINGLLSSTTRRLVGCESIDVAGLQSDLASVKPAQRKISAPAAPKSVDSPQRKTSVNIIKRAPITFVISNKKDEETGVRENGSECLIDRGVSFTNSRFLPINQKEAKENSLMKEEEASNLSNKTINSTVTMSSRVTVHGGGGTTFRKTGVAGTQNPFNDSLPTDERFAALSERYASLKAKLGGSDSRQKNQDSCPKESPKAVEAKDHSSNIGETSTQLKCWTTVESIPIGKYQDNTFGKDVDEACTEGKRKVIEGDSEQKRICFTENVNENDATPWRNIANIYDTESDVKIDENNNVSRNTYPPVSKMEKEKGGIPSNERTALQRARTSVVAKLMDRKMGIRRKQSIVPRVTERRSKVYKEYCTADSGIPATVAQFEKIRTVVEQTVLRAPVRQEVPLMMNLVFLFLNQNAIPDLKNAHACN</sequence>
<feature type="region of interest" description="Disordered" evidence="1">
    <location>
        <begin position="242"/>
        <end position="275"/>
    </location>
</feature>
<evidence type="ECO:0000313" key="3">
    <source>
        <dbReference type="Proteomes" id="UP001159427"/>
    </source>
</evidence>
<organism evidence="2 3">
    <name type="scientific">Porites evermanni</name>
    <dbReference type="NCBI Taxonomy" id="104178"/>
    <lineage>
        <taxon>Eukaryota</taxon>
        <taxon>Metazoa</taxon>
        <taxon>Cnidaria</taxon>
        <taxon>Anthozoa</taxon>
        <taxon>Hexacorallia</taxon>
        <taxon>Scleractinia</taxon>
        <taxon>Fungiina</taxon>
        <taxon>Poritidae</taxon>
        <taxon>Porites</taxon>
    </lineage>
</organism>
<dbReference type="Proteomes" id="UP001159427">
    <property type="component" value="Unassembled WGS sequence"/>
</dbReference>
<keyword evidence="3" id="KW-1185">Reference proteome</keyword>
<proteinExistence type="predicted"/>
<feature type="compositionally biased region" description="Polar residues" evidence="1">
    <location>
        <begin position="1"/>
        <end position="16"/>
    </location>
</feature>
<accession>A0ABN8RZN1</accession>
<comment type="caution">
    <text evidence="2">The sequence shown here is derived from an EMBL/GenBank/DDBJ whole genome shotgun (WGS) entry which is preliminary data.</text>
</comment>
<dbReference type="EMBL" id="CALNXI010002155">
    <property type="protein sequence ID" value="CAH3183846.1"/>
    <property type="molecule type" value="Genomic_DNA"/>
</dbReference>
<feature type="compositionally biased region" description="Polar residues" evidence="1">
    <location>
        <begin position="356"/>
        <end position="365"/>
    </location>
</feature>
<name>A0ABN8RZN1_9CNID</name>
<reference evidence="2 3" key="1">
    <citation type="submission" date="2022-05" db="EMBL/GenBank/DDBJ databases">
        <authorList>
            <consortium name="Genoscope - CEA"/>
            <person name="William W."/>
        </authorList>
    </citation>
    <scope>NUCLEOTIDE SEQUENCE [LARGE SCALE GENOMIC DNA]</scope>
</reference>
<evidence type="ECO:0000256" key="1">
    <source>
        <dbReference type="SAM" id="MobiDB-lite"/>
    </source>
</evidence>
<gene>
    <name evidence="2" type="ORF">PEVE_00015101</name>
</gene>
<feature type="region of interest" description="Disordered" evidence="1">
    <location>
        <begin position="356"/>
        <end position="377"/>
    </location>
</feature>
<evidence type="ECO:0000313" key="2">
    <source>
        <dbReference type="EMBL" id="CAH3183846.1"/>
    </source>
</evidence>
<feature type="region of interest" description="Disordered" evidence="1">
    <location>
        <begin position="1"/>
        <end position="56"/>
    </location>
</feature>
<protein>
    <submittedName>
        <fullName evidence="2">Uncharacterized protein</fullName>
    </submittedName>
</protein>
<feature type="compositionally biased region" description="Polar residues" evidence="1">
    <location>
        <begin position="23"/>
        <end position="32"/>
    </location>
</feature>
<feature type="compositionally biased region" description="Basic and acidic residues" evidence="1">
    <location>
        <begin position="248"/>
        <end position="270"/>
    </location>
</feature>